<comment type="subcellular location">
    <subcellularLocation>
        <location evidence="1 7">Cell membrane</location>
        <topology evidence="1 7">Multi-pass membrane protein</topology>
    </subcellularLocation>
</comment>
<dbReference type="PROSITE" id="PS50928">
    <property type="entry name" value="ABC_TM1"/>
    <property type="match status" value="1"/>
</dbReference>
<evidence type="ECO:0000256" key="3">
    <source>
        <dbReference type="ARBA" id="ARBA00022475"/>
    </source>
</evidence>
<evidence type="ECO:0000256" key="6">
    <source>
        <dbReference type="ARBA" id="ARBA00023136"/>
    </source>
</evidence>
<dbReference type="InterPro" id="IPR035906">
    <property type="entry name" value="MetI-like_sf"/>
</dbReference>
<evidence type="ECO:0000313" key="9">
    <source>
        <dbReference type="EMBL" id="TDS79984.1"/>
    </source>
</evidence>
<dbReference type="PANTHER" id="PTHR43744:SF12">
    <property type="entry name" value="ABC TRANSPORTER PERMEASE PROTEIN MG189-RELATED"/>
    <property type="match status" value="1"/>
</dbReference>
<name>A0A4V3EBD8_9MICO</name>
<keyword evidence="5 7" id="KW-1133">Transmembrane helix</keyword>
<keyword evidence="2 7" id="KW-0813">Transport</keyword>
<feature type="transmembrane region" description="Helical" evidence="7">
    <location>
        <begin position="202"/>
        <end position="223"/>
    </location>
</feature>
<keyword evidence="4 7" id="KW-0812">Transmembrane</keyword>
<proteinExistence type="inferred from homology"/>
<protein>
    <submittedName>
        <fullName evidence="9">Multiple sugar transport system permease protein</fullName>
    </submittedName>
</protein>
<gene>
    <name evidence="9" type="ORF">CLV52_0530</name>
</gene>
<evidence type="ECO:0000256" key="4">
    <source>
        <dbReference type="ARBA" id="ARBA00022692"/>
    </source>
</evidence>
<dbReference type="CDD" id="cd06261">
    <property type="entry name" value="TM_PBP2"/>
    <property type="match status" value="1"/>
</dbReference>
<comment type="similarity">
    <text evidence="7">Belongs to the binding-protein-dependent transport system permease family.</text>
</comment>
<evidence type="ECO:0000256" key="5">
    <source>
        <dbReference type="ARBA" id="ARBA00022989"/>
    </source>
</evidence>
<dbReference type="PANTHER" id="PTHR43744">
    <property type="entry name" value="ABC TRANSPORTER PERMEASE PROTEIN MG189-RELATED-RELATED"/>
    <property type="match status" value="1"/>
</dbReference>
<evidence type="ECO:0000256" key="2">
    <source>
        <dbReference type="ARBA" id="ARBA00022448"/>
    </source>
</evidence>
<comment type="caution">
    <text evidence="9">The sequence shown here is derived from an EMBL/GenBank/DDBJ whole genome shotgun (WGS) entry which is preliminary data.</text>
</comment>
<feature type="transmembrane region" description="Helical" evidence="7">
    <location>
        <begin position="269"/>
        <end position="291"/>
    </location>
</feature>
<sequence length="307" mass="32616">MTTTASTTAGTRRRSAGLGIAGWSGRGIAGVVLVVFALFFITPLVWVLFAVTKSGGELNRLGPFAVGSFSSFAANWNQLFSFQGGAVYTWFGNSVLYAVGALVLTLVISIPAGYALALTEFRGRRVLLVLTLVVMLMPSTALVLPVFLEMNALGLVGTALSVILPFSFYPFGVYLAFIYFSTSIPDSLLAAARLDGANELQVFFRVALPLAAPVVALVGFFSFTQNWNNYFLPFVMLPSSDSYPLQVGLSTLLSSTPAFNPSSAGSESVQLPTLALGTVVSVLPILIVFLFSQRFLVEGMTAGGTKE</sequence>
<feature type="transmembrane region" description="Helical" evidence="7">
    <location>
        <begin position="58"/>
        <end position="76"/>
    </location>
</feature>
<dbReference type="SUPFAM" id="SSF161098">
    <property type="entry name" value="MetI-like"/>
    <property type="match status" value="1"/>
</dbReference>
<feature type="transmembrane region" description="Helical" evidence="7">
    <location>
        <begin position="154"/>
        <end position="181"/>
    </location>
</feature>
<dbReference type="AlphaFoldDB" id="A0A4V3EBD8"/>
<evidence type="ECO:0000259" key="8">
    <source>
        <dbReference type="PROSITE" id="PS50928"/>
    </source>
</evidence>
<dbReference type="Gene3D" id="1.10.3720.10">
    <property type="entry name" value="MetI-like"/>
    <property type="match status" value="1"/>
</dbReference>
<organism evidence="9 10">
    <name type="scientific">Amnibacterium kyonggiense</name>
    <dbReference type="NCBI Taxonomy" id="595671"/>
    <lineage>
        <taxon>Bacteria</taxon>
        <taxon>Bacillati</taxon>
        <taxon>Actinomycetota</taxon>
        <taxon>Actinomycetes</taxon>
        <taxon>Micrococcales</taxon>
        <taxon>Microbacteriaceae</taxon>
        <taxon>Amnibacterium</taxon>
    </lineage>
</organism>
<feature type="transmembrane region" description="Helical" evidence="7">
    <location>
        <begin position="96"/>
        <end position="119"/>
    </location>
</feature>
<dbReference type="EMBL" id="SOAM01000001">
    <property type="protein sequence ID" value="TDS79984.1"/>
    <property type="molecule type" value="Genomic_DNA"/>
</dbReference>
<feature type="domain" description="ABC transmembrane type-1" evidence="8">
    <location>
        <begin position="91"/>
        <end position="292"/>
    </location>
</feature>
<dbReference type="RefSeq" id="WP_133764587.1">
    <property type="nucleotide sequence ID" value="NZ_BAAARP010000001.1"/>
</dbReference>
<accession>A0A4V3EBD8</accession>
<dbReference type="Pfam" id="PF00528">
    <property type="entry name" value="BPD_transp_1"/>
    <property type="match status" value="1"/>
</dbReference>
<keyword evidence="3" id="KW-1003">Cell membrane</keyword>
<dbReference type="Proteomes" id="UP000295344">
    <property type="component" value="Unassembled WGS sequence"/>
</dbReference>
<dbReference type="GO" id="GO:0055085">
    <property type="term" value="P:transmembrane transport"/>
    <property type="evidence" value="ECO:0007669"/>
    <property type="project" value="InterPro"/>
</dbReference>
<evidence type="ECO:0000256" key="7">
    <source>
        <dbReference type="RuleBase" id="RU363032"/>
    </source>
</evidence>
<evidence type="ECO:0000256" key="1">
    <source>
        <dbReference type="ARBA" id="ARBA00004651"/>
    </source>
</evidence>
<keyword evidence="10" id="KW-1185">Reference proteome</keyword>
<reference evidence="9 10" key="1">
    <citation type="submission" date="2019-03" db="EMBL/GenBank/DDBJ databases">
        <title>Genomic Encyclopedia of Archaeal and Bacterial Type Strains, Phase II (KMG-II): from individual species to whole genera.</title>
        <authorList>
            <person name="Goeker M."/>
        </authorList>
    </citation>
    <scope>NUCLEOTIDE SEQUENCE [LARGE SCALE GENOMIC DNA]</scope>
    <source>
        <strain evidence="9 10">DSM 24782</strain>
    </source>
</reference>
<feature type="transmembrane region" description="Helical" evidence="7">
    <location>
        <begin position="126"/>
        <end position="148"/>
    </location>
</feature>
<keyword evidence="6 7" id="KW-0472">Membrane</keyword>
<dbReference type="GO" id="GO:0005886">
    <property type="term" value="C:plasma membrane"/>
    <property type="evidence" value="ECO:0007669"/>
    <property type="project" value="UniProtKB-SubCell"/>
</dbReference>
<evidence type="ECO:0000313" key="10">
    <source>
        <dbReference type="Proteomes" id="UP000295344"/>
    </source>
</evidence>
<dbReference type="OrthoDB" id="2063054at2"/>
<feature type="transmembrane region" description="Helical" evidence="7">
    <location>
        <begin position="28"/>
        <end position="51"/>
    </location>
</feature>
<keyword evidence="9" id="KW-0762">Sugar transport</keyword>
<dbReference type="InterPro" id="IPR000515">
    <property type="entry name" value="MetI-like"/>
</dbReference>